<accession>A0AAD4BWZ1</accession>
<feature type="compositionally biased region" description="Basic and acidic residues" evidence="1">
    <location>
        <begin position="1"/>
        <end position="15"/>
    </location>
</feature>
<feature type="compositionally biased region" description="Acidic residues" evidence="1">
    <location>
        <begin position="1112"/>
        <end position="1129"/>
    </location>
</feature>
<dbReference type="Proteomes" id="UP001194468">
    <property type="component" value="Unassembled WGS sequence"/>
</dbReference>
<sequence>MVGKKKDGGEKDSSKRGSNKKTKVGDSLLLDDRPSGDGKLEEAVTNRNTLDDHARKAVIGYARLDLIEKKEELRFGYWNDRPLKKAQVNSLVQSFLTKGADRFSVTKAIPLVVSQSEMKPGTYKTSYTPGVDAAKDLPILELNDSAKGKKRLVAAGGQHRLHAIQEWLNMLKKTHKEMARDRQHLEGQDTDNVAEMDIDIENHSRKAKRDAIEETLALRGQWLVILYDTAQINRRLGMHLSENESDHVYRQTPEEGMLNMFRVLKEGKNTYRDVEPIQGVKGTPRKWVELLSQDYVWDMMERMEPMGIHMFDGSPQMKLHRFHGTMIGTGGGILSYMVAQMETYVCECFNEVEVDEAEVDRLFTVARKNTKKGKDARTELREIYAEMKDAGSKMHSARGAVYAIRQCMDEAFVQHLGPLSEVGMLFGNQRSERWKDAVEDYYAELIEELPNVISSITRTNNAVDEEDQAGLRSLEWCVAKIKVLRQMLSWTKADESFGVVPFMSREVFGHMAKRLEVIDTPLLEFCRWWEPLIDMVPAIGTYWAPGSASAAMVRAVQCHREIKEVNRKLAVRCVVYVVWNDYASLVNMEQQLIDLSAPNRITMQKKLLALFGVNSEGRDLKDLRKARDATTGIAAKKKKNMTTATATATTTATRKGKGKEKEKETTKGKGKGKSKGKGKGKDEVEDEEDDNGEDEDEDEDGGDDDDDSAWSNEDDDGVEDDEDDEGTKKRAKVSRVTTMEKHVALLERHEEWKEINALITGSKHIIRDKDAPTLNFNKIPNFSQSWKKISRMSKDKPFIGKRGLALVDWTTWEWKNMPTKSFPRVMRTLSAAAIAEAAVIISYRQEMIFCDPQGGAATLRLRVQQALGPLLMPKDAGQSIELVQTTLKDLLRSASQGSKEGQGKVLTEGNLPPKGCMSWADGIYIIAANNDITEHIIEDELALLEREKSLGEQRRAVQKAMNGVQKLAVAWRDSTGTAQERDHPPLDDEVASALHLLVKALNVNAYRQRVVQSRMVSFDPALAFAPRERLRINIRSETMADDEQDERFLMGAPKMFQFLEIPTKSQSIKHLEDLFKLYDQWSKAHDERVERTTEKFQFVKEKALALACAETVVDDEDEDGEGSTEEEEDVKGTTGPAIDKEDNGGKGMTDVEEEEEEVTGTTGTAIDDVDYGGKETAEEAPLPPESDMDDDNAEPQVFDPDLGDIGMFDYYPANSDGEFLSSDESPPPSNQLVIRHSTALNRNATIIRRALTSPPLDKLVEIDEHNNDDKNMDTNAGVPVTAHTTSKDDANDTTQHTPPNASPIIPTQQVFSPRQRTLQKPRKRDRAPTMSSTGSAKDDAEQRRIEKKTPMSPPTKRATKRQKGATTAIAHPTAASESSSAVSNATAHNKGSSAKPGNQGSDTTTLPSSSKCLPVDETSYIA</sequence>
<evidence type="ECO:0000313" key="3">
    <source>
        <dbReference type="Proteomes" id="UP001194468"/>
    </source>
</evidence>
<feature type="region of interest" description="Disordered" evidence="1">
    <location>
        <begin position="1111"/>
        <end position="1210"/>
    </location>
</feature>
<name>A0AAD4BWZ1_BOLED</name>
<evidence type="ECO:0000313" key="2">
    <source>
        <dbReference type="EMBL" id="KAF8441790.1"/>
    </source>
</evidence>
<feature type="compositionally biased region" description="Basic residues" evidence="1">
    <location>
        <begin position="668"/>
        <end position="678"/>
    </location>
</feature>
<feature type="compositionally biased region" description="Polar residues" evidence="1">
    <location>
        <begin position="1389"/>
        <end position="1411"/>
    </location>
</feature>
<feature type="compositionally biased region" description="Low complexity" evidence="1">
    <location>
        <begin position="1374"/>
        <end position="1387"/>
    </location>
</feature>
<comment type="caution">
    <text evidence="2">The sequence shown here is derived from an EMBL/GenBank/DDBJ whole genome shotgun (WGS) entry which is preliminary data.</text>
</comment>
<feature type="compositionally biased region" description="Low complexity" evidence="1">
    <location>
        <begin position="641"/>
        <end position="653"/>
    </location>
</feature>
<feature type="compositionally biased region" description="Basic and acidic residues" evidence="1">
    <location>
        <begin position="30"/>
        <end position="40"/>
    </location>
</feature>
<feature type="region of interest" description="Disordered" evidence="1">
    <location>
        <begin position="634"/>
        <end position="733"/>
    </location>
</feature>
<gene>
    <name evidence="2" type="ORF">L210DRAFT_988239</name>
</gene>
<keyword evidence="3" id="KW-1185">Reference proteome</keyword>
<feature type="region of interest" description="Disordered" evidence="1">
    <location>
        <begin position="1"/>
        <end position="40"/>
    </location>
</feature>
<feature type="compositionally biased region" description="Acidic residues" evidence="1">
    <location>
        <begin position="683"/>
        <end position="725"/>
    </location>
</feature>
<evidence type="ECO:0000256" key="1">
    <source>
        <dbReference type="SAM" id="MobiDB-lite"/>
    </source>
</evidence>
<protein>
    <submittedName>
        <fullName evidence="2">Uncharacterized protein</fullName>
    </submittedName>
</protein>
<dbReference type="EMBL" id="WHUW01000010">
    <property type="protein sequence ID" value="KAF8441790.1"/>
    <property type="molecule type" value="Genomic_DNA"/>
</dbReference>
<feature type="region of interest" description="Disordered" evidence="1">
    <location>
        <begin position="1265"/>
        <end position="1422"/>
    </location>
</feature>
<feature type="compositionally biased region" description="Basic and acidic residues" evidence="1">
    <location>
        <begin position="1336"/>
        <end position="1349"/>
    </location>
</feature>
<proteinExistence type="predicted"/>
<reference evidence="2" key="1">
    <citation type="submission" date="2019-10" db="EMBL/GenBank/DDBJ databases">
        <authorList>
            <consortium name="DOE Joint Genome Institute"/>
            <person name="Kuo A."/>
            <person name="Miyauchi S."/>
            <person name="Kiss E."/>
            <person name="Drula E."/>
            <person name="Kohler A."/>
            <person name="Sanchez-Garcia M."/>
            <person name="Andreopoulos B."/>
            <person name="Barry K.W."/>
            <person name="Bonito G."/>
            <person name="Buee M."/>
            <person name="Carver A."/>
            <person name="Chen C."/>
            <person name="Cichocki N."/>
            <person name="Clum A."/>
            <person name="Culley D."/>
            <person name="Crous P.W."/>
            <person name="Fauchery L."/>
            <person name="Girlanda M."/>
            <person name="Hayes R."/>
            <person name="Keri Z."/>
            <person name="LaButti K."/>
            <person name="Lipzen A."/>
            <person name="Lombard V."/>
            <person name="Magnuson J."/>
            <person name="Maillard F."/>
            <person name="Morin E."/>
            <person name="Murat C."/>
            <person name="Nolan M."/>
            <person name="Ohm R."/>
            <person name="Pangilinan J."/>
            <person name="Pereira M."/>
            <person name="Perotto S."/>
            <person name="Peter M."/>
            <person name="Riley R."/>
            <person name="Sitrit Y."/>
            <person name="Stielow B."/>
            <person name="Szollosi G."/>
            <person name="Zifcakova L."/>
            <person name="Stursova M."/>
            <person name="Spatafora J.W."/>
            <person name="Tedersoo L."/>
            <person name="Vaario L.-M."/>
            <person name="Yamada A."/>
            <person name="Yan M."/>
            <person name="Wang P."/>
            <person name="Xu J."/>
            <person name="Bruns T."/>
            <person name="Baldrian P."/>
            <person name="Vilgalys R."/>
            <person name="Henrissat B."/>
            <person name="Grigoriev I.V."/>
            <person name="Hibbett D."/>
            <person name="Nagy L.G."/>
            <person name="Martin F.M."/>
        </authorList>
    </citation>
    <scope>NUCLEOTIDE SEQUENCE</scope>
    <source>
        <strain evidence="2">BED1</strain>
    </source>
</reference>
<organism evidence="2 3">
    <name type="scientific">Boletus edulis BED1</name>
    <dbReference type="NCBI Taxonomy" id="1328754"/>
    <lineage>
        <taxon>Eukaryota</taxon>
        <taxon>Fungi</taxon>
        <taxon>Dikarya</taxon>
        <taxon>Basidiomycota</taxon>
        <taxon>Agaricomycotina</taxon>
        <taxon>Agaricomycetes</taxon>
        <taxon>Agaricomycetidae</taxon>
        <taxon>Boletales</taxon>
        <taxon>Boletineae</taxon>
        <taxon>Boletaceae</taxon>
        <taxon>Boletoideae</taxon>
        <taxon>Boletus</taxon>
    </lineage>
</organism>
<reference evidence="2" key="2">
    <citation type="journal article" date="2020" name="Nat. Commun.">
        <title>Large-scale genome sequencing of mycorrhizal fungi provides insights into the early evolution of symbiotic traits.</title>
        <authorList>
            <person name="Miyauchi S."/>
            <person name="Kiss E."/>
            <person name="Kuo A."/>
            <person name="Drula E."/>
            <person name="Kohler A."/>
            <person name="Sanchez-Garcia M."/>
            <person name="Morin E."/>
            <person name="Andreopoulos B."/>
            <person name="Barry K.W."/>
            <person name="Bonito G."/>
            <person name="Buee M."/>
            <person name="Carver A."/>
            <person name="Chen C."/>
            <person name="Cichocki N."/>
            <person name="Clum A."/>
            <person name="Culley D."/>
            <person name="Crous P.W."/>
            <person name="Fauchery L."/>
            <person name="Girlanda M."/>
            <person name="Hayes R.D."/>
            <person name="Keri Z."/>
            <person name="LaButti K."/>
            <person name="Lipzen A."/>
            <person name="Lombard V."/>
            <person name="Magnuson J."/>
            <person name="Maillard F."/>
            <person name="Murat C."/>
            <person name="Nolan M."/>
            <person name="Ohm R.A."/>
            <person name="Pangilinan J."/>
            <person name="Pereira M.F."/>
            <person name="Perotto S."/>
            <person name="Peter M."/>
            <person name="Pfister S."/>
            <person name="Riley R."/>
            <person name="Sitrit Y."/>
            <person name="Stielow J.B."/>
            <person name="Szollosi G."/>
            <person name="Zifcakova L."/>
            <person name="Stursova M."/>
            <person name="Spatafora J.W."/>
            <person name="Tedersoo L."/>
            <person name="Vaario L.M."/>
            <person name="Yamada A."/>
            <person name="Yan M."/>
            <person name="Wang P."/>
            <person name="Xu J."/>
            <person name="Bruns T."/>
            <person name="Baldrian P."/>
            <person name="Vilgalys R."/>
            <person name="Dunand C."/>
            <person name="Henrissat B."/>
            <person name="Grigoriev I.V."/>
            <person name="Hibbett D."/>
            <person name="Nagy L.G."/>
            <person name="Martin F.M."/>
        </authorList>
    </citation>
    <scope>NUCLEOTIDE SEQUENCE</scope>
    <source>
        <strain evidence="2">BED1</strain>
    </source>
</reference>
<feature type="compositionally biased region" description="Polar residues" evidence="1">
    <location>
        <begin position="1292"/>
        <end position="1316"/>
    </location>
</feature>